<accession>A0A4R3L555</accession>
<dbReference type="AlphaFoldDB" id="A0A4R3L555"/>
<gene>
    <name evidence="1" type="ORF">EDD58_105130</name>
</gene>
<dbReference type="RefSeq" id="WP_165875928.1">
    <property type="nucleotide sequence ID" value="NZ_SMAG01000005.1"/>
</dbReference>
<organism evidence="1 2">
    <name type="scientific">Hazenella coriacea</name>
    <dbReference type="NCBI Taxonomy" id="1179467"/>
    <lineage>
        <taxon>Bacteria</taxon>
        <taxon>Bacillati</taxon>
        <taxon>Bacillota</taxon>
        <taxon>Bacilli</taxon>
        <taxon>Bacillales</taxon>
        <taxon>Thermoactinomycetaceae</taxon>
        <taxon>Hazenella</taxon>
    </lineage>
</organism>
<comment type="caution">
    <text evidence="1">The sequence shown here is derived from an EMBL/GenBank/DDBJ whole genome shotgun (WGS) entry which is preliminary data.</text>
</comment>
<evidence type="ECO:0000313" key="2">
    <source>
        <dbReference type="Proteomes" id="UP000294937"/>
    </source>
</evidence>
<keyword evidence="2" id="KW-1185">Reference proteome</keyword>
<name>A0A4R3L555_9BACL</name>
<protein>
    <submittedName>
        <fullName evidence="1">Uncharacterized protein</fullName>
    </submittedName>
</protein>
<dbReference type="EMBL" id="SMAG01000005">
    <property type="protein sequence ID" value="TCS93920.1"/>
    <property type="molecule type" value="Genomic_DNA"/>
</dbReference>
<reference evidence="1 2" key="1">
    <citation type="submission" date="2019-03" db="EMBL/GenBank/DDBJ databases">
        <title>Genomic Encyclopedia of Type Strains, Phase IV (KMG-IV): sequencing the most valuable type-strain genomes for metagenomic binning, comparative biology and taxonomic classification.</title>
        <authorList>
            <person name="Goeker M."/>
        </authorList>
    </citation>
    <scope>NUCLEOTIDE SEQUENCE [LARGE SCALE GENOMIC DNA]</scope>
    <source>
        <strain evidence="1 2">DSM 45707</strain>
    </source>
</reference>
<sequence>MKNRLFIPAGALIGLGIGMLYSQEAAGVLIGLGMGFLIEALFEKKA</sequence>
<evidence type="ECO:0000313" key="1">
    <source>
        <dbReference type="EMBL" id="TCS93920.1"/>
    </source>
</evidence>
<proteinExistence type="predicted"/>
<dbReference type="Proteomes" id="UP000294937">
    <property type="component" value="Unassembled WGS sequence"/>
</dbReference>